<dbReference type="InterPro" id="IPR036875">
    <property type="entry name" value="Znf_CCHC_sf"/>
</dbReference>
<dbReference type="Gene3D" id="4.10.60.10">
    <property type="entry name" value="Zinc finger, CCHC-type"/>
    <property type="match status" value="1"/>
</dbReference>
<evidence type="ECO:0008006" key="3">
    <source>
        <dbReference type="Google" id="ProtNLM"/>
    </source>
</evidence>
<dbReference type="AlphaFoldDB" id="A0A397XTM2"/>
<accession>A0A397XTM2</accession>
<evidence type="ECO:0000313" key="1">
    <source>
        <dbReference type="EMBL" id="RID44417.1"/>
    </source>
</evidence>
<evidence type="ECO:0000313" key="2">
    <source>
        <dbReference type="Proteomes" id="UP000264353"/>
    </source>
</evidence>
<reference evidence="1 2" key="1">
    <citation type="submission" date="2018-06" db="EMBL/GenBank/DDBJ databases">
        <title>WGS assembly of Brassica rapa FPsc.</title>
        <authorList>
            <person name="Bowman J."/>
            <person name="Kohchi T."/>
            <person name="Yamato K."/>
            <person name="Jenkins J."/>
            <person name="Shu S."/>
            <person name="Ishizaki K."/>
            <person name="Yamaoka S."/>
            <person name="Nishihama R."/>
            <person name="Nakamura Y."/>
            <person name="Berger F."/>
            <person name="Adam C."/>
            <person name="Aki S."/>
            <person name="Althoff F."/>
            <person name="Araki T."/>
            <person name="Arteaga-Vazquez M."/>
            <person name="Balasubrmanian S."/>
            <person name="Bauer D."/>
            <person name="Boehm C."/>
            <person name="Briginshaw L."/>
            <person name="Caballero-Perez J."/>
            <person name="Catarino B."/>
            <person name="Chen F."/>
            <person name="Chiyoda S."/>
            <person name="Chovatia M."/>
            <person name="Davies K."/>
            <person name="Delmans M."/>
            <person name="Demura T."/>
            <person name="Dierschke T."/>
            <person name="Dolan L."/>
            <person name="Dorantes-Acosta A."/>
            <person name="Eklund D."/>
            <person name="Florent S."/>
            <person name="Flores-Sandoval E."/>
            <person name="Fujiyama A."/>
            <person name="Fukuzawa H."/>
            <person name="Galik B."/>
            <person name="Grimanelli D."/>
            <person name="Grimwood J."/>
            <person name="Grossniklaus U."/>
            <person name="Hamada T."/>
            <person name="Haseloff J."/>
            <person name="Hetherington A."/>
            <person name="Higo A."/>
            <person name="Hirakawa Y."/>
            <person name="Hundley H."/>
            <person name="Ikeda Y."/>
            <person name="Inoue K."/>
            <person name="Inoue S."/>
            <person name="Ishida S."/>
            <person name="Jia Q."/>
            <person name="Kakita M."/>
            <person name="Kanazawa T."/>
            <person name="Kawai Y."/>
            <person name="Kawashima T."/>
            <person name="Kennedy M."/>
            <person name="Kinose K."/>
            <person name="Kinoshita T."/>
            <person name="Kohara Y."/>
            <person name="Koide E."/>
            <person name="Komatsu K."/>
            <person name="Kopischke S."/>
            <person name="Kubo M."/>
            <person name="Kyozuka J."/>
            <person name="Lagercrantz U."/>
            <person name="Lin S."/>
            <person name="Lindquist E."/>
            <person name="Lipzen A."/>
            <person name="Lu C."/>
            <person name="Luna E."/>
            <person name="Martienssen R."/>
            <person name="Minamino N."/>
            <person name="Mizutani M."/>
            <person name="Mizutani M."/>
            <person name="Mochizuki N."/>
            <person name="Monte I."/>
            <person name="Mosher R."/>
            <person name="Nagasaki H."/>
            <person name="Nakagami H."/>
            <person name="Naramoto S."/>
            <person name="Nishitani K."/>
            <person name="Ohtani M."/>
            <person name="Okamoto T."/>
            <person name="Okumura M."/>
            <person name="Phillips J."/>
            <person name="Pollak B."/>
            <person name="Reinders A."/>
            <person name="Roevekamp M."/>
            <person name="Sano R."/>
            <person name="Sawa S."/>
            <person name="Schmid M."/>
            <person name="Shirakawa M."/>
            <person name="Solano R."/>
            <person name="Spunde A."/>
            <person name="Suetsugu N."/>
            <person name="Sugano S."/>
            <person name="Sugiyama A."/>
            <person name="Sun R."/>
            <person name="Suzuki Y."/>
            <person name="Takenaka M."/>
            <person name="Takezawa D."/>
            <person name="Tomogane H."/>
            <person name="Tsuzuki M."/>
            <person name="Ueda T."/>
            <person name="Umeda M."/>
            <person name="Ward J."/>
            <person name="Watanabe Y."/>
            <person name="Yazaki K."/>
            <person name="Yokoyama R."/>
            <person name="Yoshitake Y."/>
            <person name="Yotsui I."/>
            <person name="Zachgo S."/>
            <person name="Schmutz J."/>
        </authorList>
    </citation>
    <scope>NUCLEOTIDE SEQUENCE [LARGE SCALE GENOMIC DNA]</scope>
    <source>
        <strain evidence="2">cv. B-3</strain>
    </source>
</reference>
<dbReference type="EMBL" id="CM010636">
    <property type="protein sequence ID" value="RID44417.1"/>
    <property type="molecule type" value="Genomic_DNA"/>
</dbReference>
<dbReference type="SUPFAM" id="SSF57756">
    <property type="entry name" value="Retrovirus zinc finger-like domains"/>
    <property type="match status" value="1"/>
</dbReference>
<protein>
    <recommendedName>
        <fullName evidence="3">CCHC-type domain-containing protein</fullName>
    </recommendedName>
</protein>
<dbReference type="GO" id="GO:0003676">
    <property type="term" value="F:nucleic acid binding"/>
    <property type="evidence" value="ECO:0007669"/>
    <property type="project" value="InterPro"/>
</dbReference>
<organism evidence="1 2">
    <name type="scientific">Brassica campestris</name>
    <name type="common">Field mustard</name>
    <dbReference type="NCBI Taxonomy" id="3711"/>
    <lineage>
        <taxon>Eukaryota</taxon>
        <taxon>Viridiplantae</taxon>
        <taxon>Streptophyta</taxon>
        <taxon>Embryophyta</taxon>
        <taxon>Tracheophyta</taxon>
        <taxon>Spermatophyta</taxon>
        <taxon>Magnoliopsida</taxon>
        <taxon>eudicotyledons</taxon>
        <taxon>Gunneridae</taxon>
        <taxon>Pentapetalae</taxon>
        <taxon>rosids</taxon>
        <taxon>malvids</taxon>
        <taxon>Brassicales</taxon>
        <taxon>Brassicaceae</taxon>
        <taxon>Brassiceae</taxon>
        <taxon>Brassica</taxon>
    </lineage>
</organism>
<gene>
    <name evidence="1" type="ORF">BRARA_I01209</name>
</gene>
<sequence>MEKINSLEGTYYAKFKKAIDKSRGTNHTFQDLDDKPRNQRCCNHCKNDTHYEAMCYYQNKIPNNDQNMQKKSQIECLNCREFRHISRDCRMEENQQAYMHHEELSKEVNI</sequence>
<dbReference type="GO" id="GO:0008270">
    <property type="term" value="F:zinc ion binding"/>
    <property type="evidence" value="ECO:0007669"/>
    <property type="project" value="InterPro"/>
</dbReference>
<name>A0A397XTM2_BRACM</name>
<dbReference type="Proteomes" id="UP000264353">
    <property type="component" value="Chromosome A9"/>
</dbReference>
<proteinExistence type="predicted"/>